<feature type="transmembrane region" description="Helical" evidence="6">
    <location>
        <begin position="274"/>
        <end position="294"/>
    </location>
</feature>
<evidence type="ECO:0000313" key="9">
    <source>
        <dbReference type="Proteomes" id="UP000607197"/>
    </source>
</evidence>
<dbReference type="SUPFAM" id="SSF103473">
    <property type="entry name" value="MFS general substrate transporter"/>
    <property type="match status" value="1"/>
</dbReference>
<dbReference type="InterPro" id="IPR050189">
    <property type="entry name" value="MFS_Efflux_Transporters"/>
</dbReference>
<feature type="transmembrane region" description="Helical" evidence="6">
    <location>
        <begin position="301"/>
        <end position="321"/>
    </location>
</feature>
<keyword evidence="9" id="KW-1185">Reference proteome</keyword>
<keyword evidence="4 6" id="KW-1133">Transmembrane helix</keyword>
<feature type="domain" description="Major facilitator superfamily (MFS) profile" evidence="7">
    <location>
        <begin position="35"/>
        <end position="419"/>
    </location>
</feature>
<evidence type="ECO:0000256" key="4">
    <source>
        <dbReference type="ARBA" id="ARBA00022989"/>
    </source>
</evidence>
<dbReference type="Proteomes" id="UP000607197">
    <property type="component" value="Unassembled WGS sequence"/>
</dbReference>
<dbReference type="Pfam" id="PF07690">
    <property type="entry name" value="MFS_1"/>
    <property type="match status" value="1"/>
</dbReference>
<evidence type="ECO:0000256" key="2">
    <source>
        <dbReference type="ARBA" id="ARBA00022475"/>
    </source>
</evidence>
<sequence>MDVKRSWRCRTERLKADAVRLAVVSQSTESDDRRLRVFGSLCGVVFLVNFGRITFAPLLDTFETAFGVNAATVGVIASLAWLGSALPRLPTGYLLTRFDRHHVIIADGVFLAAASAGTAMAGSVTAVAVGAFLVGVASGVYFIAGNPLVSELFPDRVGRVIGIHGTASQSAAVVAPLAVGVVLGVGDWRLVFWLLAAAALLGTAALAVSSRAAVAADRMPAAGRGDRDFLGATRRRLPLVLTGILVMSVAGIVWNGFFNFYVSYVTDARVVDAATARTLLTVMFAAGIPAFWFAGRLADRLSYIVLLVGVPAAFAGSLFAFTYARGLYAVVAATVVVGYAIHHIFPTVDTFLLDSLPDADRASAYAAYSAVTMLFQAGGGVLVGGLRTAGFSYDGIFRVAAVAVAVVALTVLLAHRGGVLPTASHE</sequence>
<comment type="subcellular location">
    <subcellularLocation>
        <location evidence="1">Cell membrane</location>
        <topology evidence="1">Multi-pass membrane protein</topology>
    </subcellularLocation>
</comment>
<dbReference type="EMBL" id="BMPG01000007">
    <property type="protein sequence ID" value="GGL72510.1"/>
    <property type="molecule type" value="Genomic_DNA"/>
</dbReference>
<dbReference type="AlphaFoldDB" id="A0A830FG78"/>
<reference evidence="8" key="2">
    <citation type="submission" date="2020-09" db="EMBL/GenBank/DDBJ databases">
        <authorList>
            <person name="Sun Q."/>
            <person name="Ohkuma M."/>
        </authorList>
    </citation>
    <scope>NUCLEOTIDE SEQUENCE</scope>
    <source>
        <strain evidence="8">JCM 19596</strain>
    </source>
</reference>
<feature type="transmembrane region" description="Helical" evidence="6">
    <location>
        <begin position="161"/>
        <end position="185"/>
    </location>
</feature>
<evidence type="ECO:0000313" key="8">
    <source>
        <dbReference type="EMBL" id="GGL72510.1"/>
    </source>
</evidence>
<feature type="transmembrane region" description="Helical" evidence="6">
    <location>
        <begin position="191"/>
        <end position="216"/>
    </location>
</feature>
<accession>A0A830FG78</accession>
<feature type="transmembrane region" description="Helical" evidence="6">
    <location>
        <begin position="237"/>
        <end position="262"/>
    </location>
</feature>
<name>A0A830FG78_9EURY</name>
<evidence type="ECO:0000256" key="1">
    <source>
        <dbReference type="ARBA" id="ARBA00004651"/>
    </source>
</evidence>
<reference evidence="8" key="1">
    <citation type="journal article" date="2014" name="Int. J. Syst. Evol. Microbiol.">
        <title>Complete genome sequence of Corynebacterium casei LMG S-19264T (=DSM 44701T), isolated from a smear-ripened cheese.</title>
        <authorList>
            <consortium name="US DOE Joint Genome Institute (JGI-PGF)"/>
            <person name="Walter F."/>
            <person name="Albersmeier A."/>
            <person name="Kalinowski J."/>
            <person name="Ruckert C."/>
        </authorList>
    </citation>
    <scope>NUCLEOTIDE SEQUENCE</scope>
    <source>
        <strain evidence="8">JCM 19596</strain>
    </source>
</reference>
<keyword evidence="2" id="KW-1003">Cell membrane</keyword>
<feature type="transmembrane region" description="Helical" evidence="6">
    <location>
        <begin position="103"/>
        <end position="121"/>
    </location>
</feature>
<proteinExistence type="predicted"/>
<feature type="transmembrane region" description="Helical" evidence="6">
    <location>
        <begin position="127"/>
        <end position="149"/>
    </location>
</feature>
<feature type="transmembrane region" description="Helical" evidence="6">
    <location>
        <begin position="65"/>
        <end position="82"/>
    </location>
</feature>
<dbReference type="InterPro" id="IPR020846">
    <property type="entry name" value="MFS_dom"/>
</dbReference>
<evidence type="ECO:0000256" key="5">
    <source>
        <dbReference type="ARBA" id="ARBA00023136"/>
    </source>
</evidence>
<evidence type="ECO:0000256" key="3">
    <source>
        <dbReference type="ARBA" id="ARBA00022692"/>
    </source>
</evidence>
<feature type="transmembrane region" description="Helical" evidence="6">
    <location>
        <begin position="365"/>
        <end position="383"/>
    </location>
</feature>
<feature type="transmembrane region" description="Helical" evidence="6">
    <location>
        <begin position="37"/>
        <end position="59"/>
    </location>
</feature>
<gene>
    <name evidence="8" type="ORF">GCM10009039_33100</name>
</gene>
<dbReference type="PROSITE" id="PS50850">
    <property type="entry name" value="MFS"/>
    <property type="match status" value="1"/>
</dbReference>
<organism evidence="8 9">
    <name type="scientific">Halocalculus aciditolerans</name>
    <dbReference type="NCBI Taxonomy" id="1383812"/>
    <lineage>
        <taxon>Archaea</taxon>
        <taxon>Methanobacteriati</taxon>
        <taxon>Methanobacteriota</taxon>
        <taxon>Stenosarchaea group</taxon>
        <taxon>Halobacteria</taxon>
        <taxon>Halobacteriales</taxon>
        <taxon>Halobacteriaceae</taxon>
        <taxon>Halocalculus</taxon>
    </lineage>
</organism>
<dbReference type="PANTHER" id="PTHR43124">
    <property type="entry name" value="PURINE EFFLUX PUMP PBUE"/>
    <property type="match status" value="1"/>
</dbReference>
<keyword evidence="3 6" id="KW-0812">Transmembrane</keyword>
<dbReference type="GO" id="GO:0005886">
    <property type="term" value="C:plasma membrane"/>
    <property type="evidence" value="ECO:0007669"/>
    <property type="project" value="UniProtKB-SubCell"/>
</dbReference>
<comment type="caution">
    <text evidence="8">The sequence shown here is derived from an EMBL/GenBank/DDBJ whole genome shotgun (WGS) entry which is preliminary data.</text>
</comment>
<dbReference type="InterPro" id="IPR011701">
    <property type="entry name" value="MFS"/>
</dbReference>
<feature type="transmembrane region" description="Helical" evidence="6">
    <location>
        <begin position="395"/>
        <end position="414"/>
    </location>
</feature>
<dbReference type="GO" id="GO:0022857">
    <property type="term" value="F:transmembrane transporter activity"/>
    <property type="evidence" value="ECO:0007669"/>
    <property type="project" value="InterPro"/>
</dbReference>
<protein>
    <submittedName>
        <fullName evidence="8">MFS transporter</fullName>
    </submittedName>
</protein>
<evidence type="ECO:0000259" key="7">
    <source>
        <dbReference type="PROSITE" id="PS50850"/>
    </source>
</evidence>
<dbReference type="InterPro" id="IPR036259">
    <property type="entry name" value="MFS_trans_sf"/>
</dbReference>
<evidence type="ECO:0000256" key="6">
    <source>
        <dbReference type="SAM" id="Phobius"/>
    </source>
</evidence>
<dbReference type="PANTHER" id="PTHR43124:SF3">
    <property type="entry name" value="CHLORAMPHENICOL EFFLUX PUMP RV0191"/>
    <property type="match status" value="1"/>
</dbReference>
<dbReference type="Gene3D" id="1.20.1250.20">
    <property type="entry name" value="MFS general substrate transporter like domains"/>
    <property type="match status" value="1"/>
</dbReference>
<keyword evidence="5 6" id="KW-0472">Membrane</keyword>